<dbReference type="AlphaFoldDB" id="A0A8S1X821"/>
<dbReference type="Proteomes" id="UP000683925">
    <property type="component" value="Unassembled WGS sequence"/>
</dbReference>
<dbReference type="EMBL" id="CAJJDP010000109">
    <property type="protein sequence ID" value="CAD8195536.1"/>
    <property type="molecule type" value="Genomic_DNA"/>
</dbReference>
<evidence type="ECO:0000313" key="1">
    <source>
        <dbReference type="EMBL" id="CAD8195536.1"/>
    </source>
</evidence>
<reference evidence="1" key="1">
    <citation type="submission" date="2021-01" db="EMBL/GenBank/DDBJ databases">
        <authorList>
            <consortium name="Genoscope - CEA"/>
            <person name="William W."/>
        </authorList>
    </citation>
    <scope>NUCLEOTIDE SEQUENCE</scope>
</reference>
<proteinExistence type="predicted"/>
<keyword evidence="2" id="KW-1185">Reference proteome</keyword>
<name>A0A8S1X821_PAROT</name>
<sequence length="177" mass="21409">MKIYQGNFLRINSFNYLLNMQVFQVSNWKQIRNKQNKKKLFQLQILGRAQLKRDEQQQDSIQYFKPKDDNLQQYFQRYTPQGSMQFQSKSNNRSLIDTSVHFSNEYESCRTRTPDIRVLKRKQNGKVMFQTIPKMRFPQQQQFALKIDQNLVIQKLQLQTQQTVRGLFFSERNGKRK</sequence>
<accession>A0A8S1X821</accession>
<evidence type="ECO:0000313" key="2">
    <source>
        <dbReference type="Proteomes" id="UP000683925"/>
    </source>
</evidence>
<comment type="caution">
    <text evidence="1">The sequence shown here is derived from an EMBL/GenBank/DDBJ whole genome shotgun (WGS) entry which is preliminary data.</text>
</comment>
<gene>
    <name evidence="1" type="ORF">POCTA_138.1.T1090111</name>
</gene>
<dbReference type="OrthoDB" id="309103at2759"/>
<dbReference type="OMA" id="FQTIPKM"/>
<organism evidence="1 2">
    <name type="scientific">Paramecium octaurelia</name>
    <dbReference type="NCBI Taxonomy" id="43137"/>
    <lineage>
        <taxon>Eukaryota</taxon>
        <taxon>Sar</taxon>
        <taxon>Alveolata</taxon>
        <taxon>Ciliophora</taxon>
        <taxon>Intramacronucleata</taxon>
        <taxon>Oligohymenophorea</taxon>
        <taxon>Peniculida</taxon>
        <taxon>Parameciidae</taxon>
        <taxon>Paramecium</taxon>
    </lineage>
</organism>
<protein>
    <submittedName>
        <fullName evidence="1">Uncharacterized protein</fullName>
    </submittedName>
</protein>